<dbReference type="EMBL" id="JARKIB010000155">
    <property type="protein sequence ID" value="KAJ7731050.1"/>
    <property type="molecule type" value="Genomic_DNA"/>
</dbReference>
<comment type="caution">
    <text evidence="1">The sequence shown here is derived from an EMBL/GenBank/DDBJ whole genome shotgun (WGS) entry which is preliminary data.</text>
</comment>
<accession>A0AAD7HYH0</accession>
<evidence type="ECO:0000313" key="1">
    <source>
        <dbReference type="EMBL" id="KAJ7731050.1"/>
    </source>
</evidence>
<dbReference type="AlphaFoldDB" id="A0AAD7HYH0"/>
<dbReference type="Proteomes" id="UP001215598">
    <property type="component" value="Unassembled WGS sequence"/>
</dbReference>
<reference evidence="1" key="1">
    <citation type="submission" date="2023-03" db="EMBL/GenBank/DDBJ databases">
        <title>Massive genome expansion in bonnet fungi (Mycena s.s.) driven by repeated elements and novel gene families across ecological guilds.</title>
        <authorList>
            <consortium name="Lawrence Berkeley National Laboratory"/>
            <person name="Harder C.B."/>
            <person name="Miyauchi S."/>
            <person name="Viragh M."/>
            <person name="Kuo A."/>
            <person name="Thoen E."/>
            <person name="Andreopoulos B."/>
            <person name="Lu D."/>
            <person name="Skrede I."/>
            <person name="Drula E."/>
            <person name="Henrissat B."/>
            <person name="Morin E."/>
            <person name="Kohler A."/>
            <person name="Barry K."/>
            <person name="LaButti K."/>
            <person name="Morin E."/>
            <person name="Salamov A."/>
            <person name="Lipzen A."/>
            <person name="Mereny Z."/>
            <person name="Hegedus B."/>
            <person name="Baldrian P."/>
            <person name="Stursova M."/>
            <person name="Weitz H."/>
            <person name="Taylor A."/>
            <person name="Grigoriev I.V."/>
            <person name="Nagy L.G."/>
            <person name="Martin F."/>
            <person name="Kauserud H."/>
        </authorList>
    </citation>
    <scope>NUCLEOTIDE SEQUENCE</scope>
    <source>
        <strain evidence="1">CBHHK182m</strain>
    </source>
</reference>
<name>A0AAD7HYH0_9AGAR</name>
<sequence>MLRKKNTGRLKDTTFPPKPLSQLDAHRIISKHCKTVGPREFREAGCAVCGCLVRLNCLTLLSEYQGNL</sequence>
<organism evidence="1 2">
    <name type="scientific">Mycena metata</name>
    <dbReference type="NCBI Taxonomy" id="1033252"/>
    <lineage>
        <taxon>Eukaryota</taxon>
        <taxon>Fungi</taxon>
        <taxon>Dikarya</taxon>
        <taxon>Basidiomycota</taxon>
        <taxon>Agaricomycotina</taxon>
        <taxon>Agaricomycetes</taxon>
        <taxon>Agaricomycetidae</taxon>
        <taxon>Agaricales</taxon>
        <taxon>Marasmiineae</taxon>
        <taxon>Mycenaceae</taxon>
        <taxon>Mycena</taxon>
    </lineage>
</organism>
<keyword evidence="2" id="KW-1185">Reference proteome</keyword>
<evidence type="ECO:0000313" key="2">
    <source>
        <dbReference type="Proteomes" id="UP001215598"/>
    </source>
</evidence>
<feature type="non-terminal residue" evidence="1">
    <location>
        <position position="68"/>
    </location>
</feature>
<protein>
    <submittedName>
        <fullName evidence="1">Uncharacterized protein</fullName>
    </submittedName>
</protein>
<proteinExistence type="predicted"/>
<gene>
    <name evidence="1" type="ORF">B0H16DRAFT_1329517</name>
</gene>